<dbReference type="OrthoDB" id="5006159at2"/>
<feature type="compositionally biased region" description="Low complexity" evidence="1">
    <location>
        <begin position="24"/>
        <end position="52"/>
    </location>
</feature>
<feature type="region of interest" description="Disordered" evidence="1">
    <location>
        <begin position="24"/>
        <end position="56"/>
    </location>
</feature>
<feature type="signal peptide" evidence="2">
    <location>
        <begin position="1"/>
        <end position="23"/>
    </location>
</feature>
<comment type="caution">
    <text evidence="3">The sequence shown here is derived from an EMBL/GenBank/DDBJ whole genome shotgun (WGS) entry which is preliminary data.</text>
</comment>
<reference evidence="3 4" key="1">
    <citation type="submission" date="2018-10" db="EMBL/GenBank/DDBJ databases">
        <title>Isolation, diversity and antibacterial activity of antinobacteria from the wheat rhizosphere soil.</title>
        <authorList>
            <person name="Sun T."/>
        </authorList>
    </citation>
    <scope>NUCLEOTIDE SEQUENCE [LARGE SCALE GENOMIC DNA]</scope>
    <source>
        <strain evidence="3 4">SJ-23</strain>
    </source>
</reference>
<dbReference type="RefSeq" id="WP_122936002.1">
    <property type="nucleotide sequence ID" value="NZ_JBHSNT010000008.1"/>
</dbReference>
<proteinExistence type="predicted"/>
<evidence type="ECO:0000256" key="1">
    <source>
        <dbReference type="SAM" id="MobiDB-lite"/>
    </source>
</evidence>
<keyword evidence="4" id="KW-1185">Reference proteome</keyword>
<evidence type="ECO:0000256" key="2">
    <source>
        <dbReference type="SAM" id="SignalP"/>
    </source>
</evidence>
<sequence length="222" mass="22404">MTSRGPCLALLIAAAAALTACTAAPGAAPTPTPTAESPVAATEAPDTTTEPAGSGADAIVIGPLGIEVLDAGGGSLFAATYHDTLDDVVAGLETVLGAAPVEGTDPGNIERAPYDIYTWDGLRLGADPAPDVTFDVRATGDATGGVEVRTPEGVTIGTDTGTVRRTYPDTYESYPEFDIARGPAVVVDETLDPPRTFSVFVLLNAPATVVTRIAAPADSHGV</sequence>
<dbReference type="PROSITE" id="PS51257">
    <property type="entry name" value="PROKAR_LIPOPROTEIN"/>
    <property type="match status" value="1"/>
</dbReference>
<organism evidence="3 4">
    <name type="scientific">Agromyces tardus</name>
    <dbReference type="NCBI Taxonomy" id="2583849"/>
    <lineage>
        <taxon>Bacteria</taxon>
        <taxon>Bacillati</taxon>
        <taxon>Actinomycetota</taxon>
        <taxon>Actinomycetes</taxon>
        <taxon>Micrococcales</taxon>
        <taxon>Microbacteriaceae</taxon>
        <taxon>Agromyces</taxon>
    </lineage>
</organism>
<evidence type="ECO:0000313" key="3">
    <source>
        <dbReference type="EMBL" id="RNB51089.1"/>
    </source>
</evidence>
<feature type="chain" id="PRO_5038968889" evidence="2">
    <location>
        <begin position="24"/>
        <end position="222"/>
    </location>
</feature>
<keyword evidence="2" id="KW-0732">Signal</keyword>
<accession>A0A3M8AJ76</accession>
<gene>
    <name evidence="3" type="ORF">EDM22_05200</name>
</gene>
<protein>
    <submittedName>
        <fullName evidence="3">Uncharacterized protein</fullName>
    </submittedName>
</protein>
<dbReference type="AlphaFoldDB" id="A0A3M8AJ76"/>
<dbReference type="EMBL" id="RHHB01000005">
    <property type="protein sequence ID" value="RNB51089.1"/>
    <property type="molecule type" value="Genomic_DNA"/>
</dbReference>
<name>A0A3M8AJ76_9MICO</name>
<evidence type="ECO:0000313" key="4">
    <source>
        <dbReference type="Proteomes" id="UP000275048"/>
    </source>
</evidence>
<dbReference type="Proteomes" id="UP000275048">
    <property type="component" value="Unassembled WGS sequence"/>
</dbReference>